<feature type="signal peptide" evidence="1">
    <location>
        <begin position="1"/>
        <end position="18"/>
    </location>
</feature>
<gene>
    <name evidence="2" type="ORF">ERJ67_06240</name>
</gene>
<organism evidence="2 3">
    <name type="scientific">Aphanocapsa feldmannii 277cV</name>
    <dbReference type="NCBI Taxonomy" id="2507553"/>
    <lineage>
        <taxon>Bacteria</taxon>
        <taxon>Bacillati</taxon>
        <taxon>Cyanobacteriota</taxon>
        <taxon>Cyanophyceae</taxon>
        <taxon>Oscillatoriophycideae</taxon>
        <taxon>Chroococcales</taxon>
        <taxon>Microcystaceae</taxon>
        <taxon>Aphanocapsa</taxon>
    </lineage>
</organism>
<evidence type="ECO:0008006" key="4">
    <source>
        <dbReference type="Google" id="ProtNLM"/>
    </source>
</evidence>
<sequence length="246" mass="25971">MTLAALGQLTLAAPLANAAQYHLAQASSAAESPLAAGLEDALNSGDRGKLEQLISPAATLDPALVTTRLLRLGQTFSDLHWEVSETRARAGGEVSLTIQVKGRRSSDGIDYRLEAVQDVAVSIAGDGTITGQRILREESFVYSGDMRLAVHLQIPDAVRTGERYDVDVIVDEPLGEAVLAGGILEVTPAVAAALDAPAIQLGILYGGGLFKRVQAPYQGDAQTWAVMLLHPEGTLIASKRVRLIDP</sequence>
<feature type="chain" id="PRO_5021918761" description="DUF2808 domain-containing protein" evidence="1">
    <location>
        <begin position="19"/>
        <end position="246"/>
    </location>
</feature>
<evidence type="ECO:0000256" key="1">
    <source>
        <dbReference type="SAM" id="SignalP"/>
    </source>
</evidence>
<dbReference type="Proteomes" id="UP000317990">
    <property type="component" value="Unassembled WGS sequence"/>
</dbReference>
<accession>A0A524RN75</accession>
<comment type="caution">
    <text evidence="2">The sequence shown here is derived from an EMBL/GenBank/DDBJ whole genome shotgun (WGS) entry which is preliminary data.</text>
</comment>
<dbReference type="EMBL" id="SRMO01000065">
    <property type="protein sequence ID" value="TGG92248.1"/>
    <property type="molecule type" value="Genomic_DNA"/>
</dbReference>
<protein>
    <recommendedName>
        <fullName evidence="4">DUF2808 domain-containing protein</fullName>
    </recommendedName>
</protein>
<dbReference type="AlphaFoldDB" id="A0A524RN75"/>
<reference evidence="2 3" key="1">
    <citation type="journal article" date="2019" name="mSystems">
        <title>Life at home and on the roam: Genomic adaptions reflect the dual lifestyle of an intracellular, facultative symbiont.</title>
        <authorList>
            <person name="Burgsdorf I."/>
        </authorList>
    </citation>
    <scope>NUCLEOTIDE SEQUENCE [LARGE SCALE GENOMIC DNA]</scope>
    <source>
        <strain evidence="2">277cV</strain>
    </source>
</reference>
<keyword evidence="1" id="KW-0732">Signal</keyword>
<proteinExistence type="predicted"/>
<name>A0A524RN75_9CHRO</name>
<evidence type="ECO:0000313" key="3">
    <source>
        <dbReference type="Proteomes" id="UP000317990"/>
    </source>
</evidence>
<evidence type="ECO:0000313" key="2">
    <source>
        <dbReference type="EMBL" id="TGG92248.1"/>
    </source>
</evidence>